<feature type="chain" id="PRO_5032980182" evidence="1">
    <location>
        <begin position="25"/>
        <end position="265"/>
    </location>
</feature>
<evidence type="ECO:0000256" key="1">
    <source>
        <dbReference type="SAM" id="SignalP"/>
    </source>
</evidence>
<evidence type="ECO:0000313" key="3">
    <source>
        <dbReference type="EMBL" id="NWK55934.1"/>
    </source>
</evidence>
<evidence type="ECO:0000259" key="2">
    <source>
        <dbReference type="Pfam" id="PF07589"/>
    </source>
</evidence>
<accession>A0A851GP64</accession>
<dbReference type="Pfam" id="PF13385">
    <property type="entry name" value="Laminin_G_3"/>
    <property type="match status" value="1"/>
</dbReference>
<name>A0A851GP64_9BACT</name>
<dbReference type="Gene3D" id="2.60.120.200">
    <property type="match status" value="1"/>
</dbReference>
<dbReference type="NCBIfam" id="TIGR02595">
    <property type="entry name" value="PEP_CTERM"/>
    <property type="match status" value="1"/>
</dbReference>
<keyword evidence="4" id="KW-1185">Reference proteome</keyword>
<proteinExistence type="predicted"/>
<gene>
    <name evidence="3" type="ORF">HW115_09945</name>
</gene>
<dbReference type="Pfam" id="PF07589">
    <property type="entry name" value="PEP-CTERM"/>
    <property type="match status" value="1"/>
</dbReference>
<evidence type="ECO:0000313" key="4">
    <source>
        <dbReference type="Proteomes" id="UP000557872"/>
    </source>
</evidence>
<dbReference type="InterPro" id="IPR013424">
    <property type="entry name" value="Ice-binding_C"/>
</dbReference>
<dbReference type="SUPFAM" id="SSF49899">
    <property type="entry name" value="Concanavalin A-like lectins/glucanases"/>
    <property type="match status" value="1"/>
</dbReference>
<reference evidence="3 4" key="1">
    <citation type="submission" date="2020-07" db="EMBL/GenBank/DDBJ databases">
        <title>Roseicoccus Jingziensis gen. nov., sp. nov., isolated from coastal seawater.</title>
        <authorList>
            <person name="Feng X."/>
        </authorList>
    </citation>
    <scope>NUCLEOTIDE SEQUENCE [LARGE SCALE GENOMIC DNA]</scope>
    <source>
        <strain evidence="3 4">N1E253</strain>
    </source>
</reference>
<dbReference type="Proteomes" id="UP000557872">
    <property type="component" value="Unassembled WGS sequence"/>
</dbReference>
<organism evidence="3 4">
    <name type="scientific">Oceaniferula marina</name>
    <dbReference type="NCBI Taxonomy" id="2748318"/>
    <lineage>
        <taxon>Bacteria</taxon>
        <taxon>Pseudomonadati</taxon>
        <taxon>Verrucomicrobiota</taxon>
        <taxon>Verrucomicrobiia</taxon>
        <taxon>Verrucomicrobiales</taxon>
        <taxon>Verrucomicrobiaceae</taxon>
        <taxon>Oceaniferula</taxon>
    </lineage>
</organism>
<comment type="caution">
    <text evidence="3">The sequence shown here is derived from an EMBL/GenBank/DDBJ whole genome shotgun (WGS) entry which is preliminary data.</text>
</comment>
<dbReference type="AlphaFoldDB" id="A0A851GP64"/>
<dbReference type="EMBL" id="JACBAZ010000003">
    <property type="protein sequence ID" value="NWK55934.1"/>
    <property type="molecule type" value="Genomic_DNA"/>
</dbReference>
<protein>
    <submittedName>
        <fullName evidence="3">PEP-CTERM sorting domain-containing protein</fullName>
    </submittedName>
</protein>
<dbReference type="RefSeq" id="WP_178932471.1">
    <property type="nucleotide sequence ID" value="NZ_JACBAZ010000003.1"/>
</dbReference>
<sequence>MKKLTKQMTVAALGGFLNVVPSHAAITTIMHLPMGEDGSTGAGNIALDTSGNGYSMDTKEGVGSLTINTTTPAAPGSSSYTTFAGNAAMSTSLWRNDAATANLPADNFAMEFWVRHHSLAGHQRYVRSGTTGALTFSKLSNSPINLQRNGVASDSIHAMTPTVGQWYNIAIIRNNGISKLYVDGKEVVGDSFNGAPVWTGDYAIGQKSHTENQQYFVGDMDELRMFTFGVGDDPVAALSIHAVPEPSSAALLSLGGVSLILRRRK</sequence>
<keyword evidence="1" id="KW-0732">Signal</keyword>
<feature type="signal peptide" evidence="1">
    <location>
        <begin position="1"/>
        <end position="24"/>
    </location>
</feature>
<dbReference type="InterPro" id="IPR013320">
    <property type="entry name" value="ConA-like_dom_sf"/>
</dbReference>
<feature type="domain" description="Ice-binding protein C-terminal" evidence="2">
    <location>
        <begin position="242"/>
        <end position="264"/>
    </location>
</feature>